<dbReference type="EMBL" id="JACRSY010000025">
    <property type="protein sequence ID" value="MBC8580688.1"/>
    <property type="molecule type" value="Genomic_DNA"/>
</dbReference>
<protein>
    <recommendedName>
        <fullName evidence="4">Cys-tRNA(Pro)/Cys-tRNA(Cys) deacylase</fullName>
        <ecNumber evidence="4">4.2.-.-</ecNumber>
    </recommendedName>
</protein>
<dbReference type="Gene3D" id="3.90.960.10">
    <property type="entry name" value="YbaK/aminoacyl-tRNA synthetase-associated domain"/>
    <property type="match status" value="1"/>
</dbReference>
<dbReference type="InterPro" id="IPR007214">
    <property type="entry name" value="YbaK/aa-tRNA-synth-assoc-dom"/>
</dbReference>
<dbReference type="PANTHER" id="PTHR30411">
    <property type="entry name" value="CYTOPLASMIC PROTEIN"/>
    <property type="match status" value="1"/>
</dbReference>
<evidence type="ECO:0000313" key="7">
    <source>
        <dbReference type="Proteomes" id="UP000655830"/>
    </source>
</evidence>
<dbReference type="InterPro" id="IPR036754">
    <property type="entry name" value="YbaK/aa-tRNA-synt-asso_dom_sf"/>
</dbReference>
<dbReference type="CDD" id="cd00002">
    <property type="entry name" value="YbaK_deacylase"/>
    <property type="match status" value="1"/>
</dbReference>
<dbReference type="AlphaFoldDB" id="A0A926IFB1"/>
<comment type="similarity">
    <text evidence="1 4">Belongs to the prolyl-tRNA editing family. YbaK/EbsC subfamily.</text>
</comment>
<evidence type="ECO:0000256" key="2">
    <source>
        <dbReference type="ARBA" id="ARBA00022917"/>
    </source>
</evidence>
<keyword evidence="7" id="KW-1185">Reference proteome</keyword>
<dbReference type="PIRSF" id="PIRSF006181">
    <property type="entry name" value="EbsC_YbaK"/>
    <property type="match status" value="1"/>
</dbReference>
<dbReference type="EC" id="4.2.-.-" evidence="4"/>
<dbReference type="RefSeq" id="WP_249333408.1">
    <property type="nucleotide sequence ID" value="NZ_JACRSY010000025.1"/>
</dbReference>
<keyword evidence="2 4" id="KW-0648">Protein biosynthesis</keyword>
<comment type="caution">
    <text evidence="6">The sequence shown here is derived from an EMBL/GenBank/DDBJ whole genome shotgun (WGS) entry which is preliminary data.</text>
</comment>
<proteinExistence type="inferred from homology"/>
<dbReference type="InterPro" id="IPR004369">
    <property type="entry name" value="Prolyl-tRNA_editing_YbaK/EbsC"/>
</dbReference>
<name>A0A926IFB1_9FIRM</name>
<dbReference type="GO" id="GO:0002161">
    <property type="term" value="F:aminoacyl-tRNA deacylase activity"/>
    <property type="evidence" value="ECO:0007669"/>
    <property type="project" value="InterPro"/>
</dbReference>
<reference evidence="6" key="1">
    <citation type="submission" date="2020-08" db="EMBL/GenBank/DDBJ databases">
        <title>Genome public.</title>
        <authorList>
            <person name="Liu C."/>
            <person name="Sun Q."/>
        </authorList>
    </citation>
    <scope>NUCLEOTIDE SEQUENCE</scope>
    <source>
        <strain evidence="6">NSJ-12</strain>
    </source>
</reference>
<evidence type="ECO:0000313" key="6">
    <source>
        <dbReference type="EMBL" id="MBC8580688.1"/>
    </source>
</evidence>
<evidence type="ECO:0000259" key="5">
    <source>
        <dbReference type="Pfam" id="PF04073"/>
    </source>
</evidence>
<organism evidence="6 7">
    <name type="scientific">Zhenhengia yiwuensis</name>
    <dbReference type="NCBI Taxonomy" id="2763666"/>
    <lineage>
        <taxon>Bacteria</taxon>
        <taxon>Bacillati</taxon>
        <taxon>Bacillota</taxon>
        <taxon>Clostridia</taxon>
        <taxon>Lachnospirales</taxon>
        <taxon>Lachnospiraceae</taxon>
        <taxon>Zhenhengia</taxon>
    </lineage>
</organism>
<gene>
    <name evidence="6" type="primary">ybaK</name>
    <name evidence="6" type="ORF">H8718_14290</name>
</gene>
<feature type="domain" description="YbaK/aminoacyl-tRNA synthetase-associated" evidence="5">
    <location>
        <begin position="35"/>
        <end position="147"/>
    </location>
</feature>
<evidence type="ECO:0000256" key="4">
    <source>
        <dbReference type="PIRNR" id="PIRNR006181"/>
    </source>
</evidence>
<dbReference type="GO" id="GO:0006412">
    <property type="term" value="P:translation"/>
    <property type="evidence" value="ECO:0007669"/>
    <property type="project" value="UniProtKB-KW"/>
</dbReference>
<keyword evidence="3 4" id="KW-0456">Lyase</keyword>
<dbReference type="Proteomes" id="UP000655830">
    <property type="component" value="Unassembled WGS sequence"/>
</dbReference>
<evidence type="ECO:0000256" key="1">
    <source>
        <dbReference type="ARBA" id="ARBA00009798"/>
    </source>
</evidence>
<dbReference type="NCBIfam" id="TIGR00011">
    <property type="entry name" value="YbaK_EbsC"/>
    <property type="match status" value="1"/>
</dbReference>
<sequence>MAAVKTNVIRILDKEKIQYTCASYEVKDGKIDGVAVAHKIGKPTEEVFKTLLVQGKSKTCYVCVIPVEKELDMKKISELTGEKNIEMLPVNDLMKTTGYIRGGCSPIGMKKAFRTFIDESAANLEKMTFSAGKVGVQVELKPEDLMNLVKAEYAALTKA</sequence>
<accession>A0A926IFB1</accession>
<dbReference type="SUPFAM" id="SSF55826">
    <property type="entry name" value="YbaK/ProRS associated domain"/>
    <property type="match status" value="1"/>
</dbReference>
<dbReference type="Pfam" id="PF04073">
    <property type="entry name" value="tRNA_edit"/>
    <property type="match status" value="1"/>
</dbReference>
<dbReference type="GO" id="GO:0016829">
    <property type="term" value="F:lyase activity"/>
    <property type="evidence" value="ECO:0007669"/>
    <property type="project" value="UniProtKB-KW"/>
</dbReference>
<dbReference type="PANTHER" id="PTHR30411:SF0">
    <property type="entry name" value="CYS-TRNA(PRO)_CYS-TRNA(CYS) DEACYLASE YBAK"/>
    <property type="match status" value="1"/>
</dbReference>
<evidence type="ECO:0000256" key="3">
    <source>
        <dbReference type="ARBA" id="ARBA00023239"/>
    </source>
</evidence>